<dbReference type="PANTHER" id="PTHR30606:SF10">
    <property type="entry name" value="PHOSPHATIDYLINOSITOL MANNOSIDE ACYLTRANSFERASE"/>
    <property type="match status" value="1"/>
</dbReference>
<dbReference type="InterPro" id="IPR004960">
    <property type="entry name" value="LipA_acyltrans"/>
</dbReference>
<evidence type="ECO:0000256" key="1">
    <source>
        <dbReference type="ARBA" id="ARBA00004533"/>
    </source>
</evidence>
<dbReference type="AlphaFoldDB" id="A0A7C9MZP9"/>
<dbReference type="OrthoDB" id="5453083at2"/>
<keyword evidence="4 7" id="KW-0808">Transferase</keyword>
<protein>
    <submittedName>
        <fullName evidence="7">Lauroyl acyltransferase</fullName>
    </submittedName>
</protein>
<evidence type="ECO:0000256" key="4">
    <source>
        <dbReference type="ARBA" id="ARBA00022679"/>
    </source>
</evidence>
<evidence type="ECO:0000313" key="7">
    <source>
        <dbReference type="EMBL" id="MYL81771.1"/>
    </source>
</evidence>
<dbReference type="EMBL" id="WVUD01000001">
    <property type="protein sequence ID" value="MYL81771.1"/>
    <property type="molecule type" value="Genomic_DNA"/>
</dbReference>
<keyword evidence="6 7" id="KW-0012">Acyltransferase</keyword>
<name>A0A7C9MZP9_9BACT</name>
<dbReference type="Proteomes" id="UP000482487">
    <property type="component" value="Unassembled WGS sequence"/>
</dbReference>
<gene>
    <name evidence="7" type="ORF">GTA51_01280</name>
</gene>
<proteinExistence type="predicted"/>
<evidence type="ECO:0000256" key="6">
    <source>
        <dbReference type="ARBA" id="ARBA00023315"/>
    </source>
</evidence>
<evidence type="ECO:0000313" key="8">
    <source>
        <dbReference type="Proteomes" id="UP000482487"/>
    </source>
</evidence>
<reference evidence="7 8" key="1">
    <citation type="submission" date="2020-01" db="EMBL/GenBank/DDBJ databases">
        <title>Genome sequence of Desulfovibrio aerotolerans DSM 16695(T).</title>
        <authorList>
            <person name="Karnachuk O."/>
            <person name="Avakyan M."/>
            <person name="Mardanov A."/>
            <person name="Kadnikov V."/>
            <person name="Ravin N."/>
        </authorList>
    </citation>
    <scope>NUCLEOTIDE SEQUENCE [LARGE SCALE GENOMIC DNA]</scope>
    <source>
        <strain evidence="7 8">DSM 16695</strain>
    </source>
</reference>
<comment type="caution">
    <text evidence="7">The sequence shown here is derived from an EMBL/GenBank/DDBJ whole genome shotgun (WGS) entry which is preliminary data.</text>
</comment>
<keyword evidence="5" id="KW-0472">Membrane</keyword>
<dbReference type="GO" id="GO:0016746">
    <property type="term" value="F:acyltransferase activity"/>
    <property type="evidence" value="ECO:0007669"/>
    <property type="project" value="UniProtKB-KW"/>
</dbReference>
<dbReference type="PANTHER" id="PTHR30606">
    <property type="entry name" value="LIPID A BIOSYNTHESIS LAUROYL ACYLTRANSFERASE"/>
    <property type="match status" value="1"/>
</dbReference>
<sequence length="315" mass="33222">MRVGENPGRDLLRLLVWYPLRLVAERLPFGAALALYRAMGRLHQRLSRGRTGRIAQAVRRVAPGLTPPAQAQAVADAFATHYVNQLLVFNLPRLTCENINQLIEITGLSRLEAARGHGRGVVLPLGHFGPTQLPLAALGALGFPMLQIGHLSDAGLSFIGKHVAFRLRARYEGRIPARIVPPGPGTRQALAHLRAGGIVMTTADDGPGQPPFGRHAVVDFPGGPLSVPLGPARLALATGAVLLPVFLEAGTVSPYRLVIEGPISPPPSSVGAGAAAERGRDAAALAMTEAWAAAYAARVVAAPGWWHGLEAHVFP</sequence>
<accession>A0A7C9MZP9</accession>
<evidence type="ECO:0000256" key="5">
    <source>
        <dbReference type="ARBA" id="ARBA00023136"/>
    </source>
</evidence>
<organism evidence="7 8">
    <name type="scientific">Solidesulfovibrio aerotolerans</name>
    <dbReference type="NCBI Taxonomy" id="295255"/>
    <lineage>
        <taxon>Bacteria</taxon>
        <taxon>Pseudomonadati</taxon>
        <taxon>Thermodesulfobacteriota</taxon>
        <taxon>Desulfovibrionia</taxon>
        <taxon>Desulfovibrionales</taxon>
        <taxon>Desulfovibrionaceae</taxon>
        <taxon>Solidesulfovibrio</taxon>
    </lineage>
</organism>
<keyword evidence="3" id="KW-0997">Cell inner membrane</keyword>
<keyword evidence="2" id="KW-1003">Cell membrane</keyword>
<dbReference type="RefSeq" id="WP_160957996.1">
    <property type="nucleotide sequence ID" value="NZ_WVUD01000001.1"/>
</dbReference>
<evidence type="ECO:0000256" key="3">
    <source>
        <dbReference type="ARBA" id="ARBA00022519"/>
    </source>
</evidence>
<dbReference type="GO" id="GO:0005886">
    <property type="term" value="C:plasma membrane"/>
    <property type="evidence" value="ECO:0007669"/>
    <property type="project" value="UniProtKB-SubCell"/>
</dbReference>
<keyword evidence="8" id="KW-1185">Reference proteome</keyword>
<dbReference type="GO" id="GO:0009247">
    <property type="term" value="P:glycolipid biosynthetic process"/>
    <property type="evidence" value="ECO:0007669"/>
    <property type="project" value="UniProtKB-ARBA"/>
</dbReference>
<evidence type="ECO:0000256" key="2">
    <source>
        <dbReference type="ARBA" id="ARBA00022475"/>
    </source>
</evidence>
<comment type="subcellular location">
    <subcellularLocation>
        <location evidence="1">Cell inner membrane</location>
    </subcellularLocation>
</comment>
<dbReference type="Pfam" id="PF03279">
    <property type="entry name" value="Lip_A_acyltrans"/>
    <property type="match status" value="1"/>
</dbReference>